<proteinExistence type="predicted"/>
<organism evidence="1 2">
    <name type="scientific">Devosia algicola</name>
    <dbReference type="NCBI Taxonomy" id="3026418"/>
    <lineage>
        <taxon>Bacteria</taxon>
        <taxon>Pseudomonadati</taxon>
        <taxon>Pseudomonadota</taxon>
        <taxon>Alphaproteobacteria</taxon>
        <taxon>Hyphomicrobiales</taxon>
        <taxon>Devosiaceae</taxon>
        <taxon>Devosia</taxon>
    </lineage>
</organism>
<sequence>MQVAPDLLGETAHDAAQVGLATERPTTFAVTHNVVKRARDVIDLPCVRHAQIGHAAVFGDVGQNLFGLDAFAGHEPIGEP</sequence>
<dbReference type="EMBL" id="CP118246">
    <property type="protein sequence ID" value="WDR01979.1"/>
    <property type="molecule type" value="Genomic_DNA"/>
</dbReference>
<evidence type="ECO:0000313" key="2">
    <source>
        <dbReference type="Proteomes" id="UP001220530"/>
    </source>
</evidence>
<dbReference type="Proteomes" id="UP001220530">
    <property type="component" value="Chromosome"/>
</dbReference>
<accession>A0ABY7YL17</accession>
<name>A0ABY7YL17_9HYPH</name>
<keyword evidence="2" id="KW-1185">Reference proteome</keyword>
<gene>
    <name evidence="1" type="ORF">PSQ19_14990</name>
</gene>
<evidence type="ECO:0000313" key="1">
    <source>
        <dbReference type="EMBL" id="WDR01979.1"/>
    </source>
</evidence>
<dbReference type="RefSeq" id="WP_282218388.1">
    <property type="nucleotide sequence ID" value="NZ_CP118246.1"/>
</dbReference>
<reference evidence="1 2" key="1">
    <citation type="submission" date="2023-02" db="EMBL/GenBank/DDBJ databases">
        <title>Devosia algicola sp. nov., isolated from the phycosphere of marine algae.</title>
        <authorList>
            <person name="Kim J.M."/>
            <person name="Lee J.K."/>
            <person name="Choi B.J."/>
            <person name="Bayburt H."/>
            <person name="Jeon C.O."/>
        </authorList>
    </citation>
    <scope>NUCLEOTIDE SEQUENCE [LARGE SCALE GENOMIC DNA]</scope>
    <source>
        <strain evidence="1 2">G20-9</strain>
    </source>
</reference>
<protein>
    <submittedName>
        <fullName evidence="1">Uncharacterized protein</fullName>
    </submittedName>
</protein>